<organism evidence="2 3">
    <name type="scientific">Oceanihabitans sediminis</name>
    <dbReference type="NCBI Taxonomy" id="1812012"/>
    <lineage>
        <taxon>Bacteria</taxon>
        <taxon>Pseudomonadati</taxon>
        <taxon>Bacteroidota</taxon>
        <taxon>Flavobacteriia</taxon>
        <taxon>Flavobacteriales</taxon>
        <taxon>Flavobacteriaceae</taxon>
        <taxon>Oceanihabitans</taxon>
    </lineage>
</organism>
<reference evidence="2 3" key="1">
    <citation type="submission" date="2018-07" db="EMBL/GenBank/DDBJ databases">
        <title>Oceanihabitans testaceum sp. nov., isolated from marine sediment.</title>
        <authorList>
            <person name="Li C.-M."/>
        </authorList>
    </citation>
    <scope>NUCLEOTIDE SEQUENCE [LARGE SCALE GENOMIC DNA]</scope>
    <source>
        <strain evidence="2 3">S9-10</strain>
    </source>
</reference>
<feature type="transmembrane region" description="Helical" evidence="1">
    <location>
        <begin position="7"/>
        <end position="24"/>
    </location>
</feature>
<dbReference type="Proteomes" id="UP000252249">
    <property type="component" value="Unassembled WGS sequence"/>
</dbReference>
<protein>
    <submittedName>
        <fullName evidence="2">Uncharacterized protein</fullName>
    </submittedName>
</protein>
<sequence>MLTDKQSLLLCGAIFSAFVIFGILDVLSNYFLSSLLIIGFLLVIVNLIITKKTPEEEDIEESFSSKDV</sequence>
<keyword evidence="1" id="KW-1133">Transmembrane helix</keyword>
<dbReference type="OrthoDB" id="1454749at2"/>
<dbReference type="AlphaFoldDB" id="A0A368P4K5"/>
<gene>
    <name evidence="2" type="ORF">DU428_08685</name>
</gene>
<accession>A0A368P4K5</accession>
<keyword evidence="1" id="KW-0472">Membrane</keyword>
<proteinExistence type="predicted"/>
<keyword evidence="3" id="KW-1185">Reference proteome</keyword>
<comment type="caution">
    <text evidence="2">The sequence shown here is derived from an EMBL/GenBank/DDBJ whole genome shotgun (WGS) entry which is preliminary data.</text>
</comment>
<evidence type="ECO:0000313" key="3">
    <source>
        <dbReference type="Proteomes" id="UP000252249"/>
    </source>
</evidence>
<evidence type="ECO:0000256" key="1">
    <source>
        <dbReference type="SAM" id="Phobius"/>
    </source>
</evidence>
<evidence type="ECO:0000313" key="2">
    <source>
        <dbReference type="EMBL" id="RCU57014.1"/>
    </source>
</evidence>
<dbReference type="RefSeq" id="WP_113966541.1">
    <property type="nucleotide sequence ID" value="NZ_JAWVXR010000007.1"/>
</dbReference>
<name>A0A368P4K5_9FLAO</name>
<feature type="transmembrane region" description="Helical" evidence="1">
    <location>
        <begin position="30"/>
        <end position="49"/>
    </location>
</feature>
<keyword evidence="1" id="KW-0812">Transmembrane</keyword>
<dbReference type="EMBL" id="QPIG01000003">
    <property type="protein sequence ID" value="RCU57014.1"/>
    <property type="molecule type" value="Genomic_DNA"/>
</dbReference>